<feature type="transmembrane region" description="Helical" evidence="2">
    <location>
        <begin position="21"/>
        <end position="44"/>
    </location>
</feature>
<accession>A0A9X2G3W6</accession>
<feature type="region of interest" description="Disordered" evidence="1">
    <location>
        <begin position="115"/>
        <end position="136"/>
    </location>
</feature>
<feature type="domain" description="DUF6234" evidence="3">
    <location>
        <begin position="32"/>
        <end position="135"/>
    </location>
</feature>
<keyword evidence="2" id="KW-1133">Transmembrane helix</keyword>
<name>A0A9X2G3W6_9MICO</name>
<evidence type="ECO:0000313" key="4">
    <source>
        <dbReference type="EMBL" id="MCP2266605.1"/>
    </source>
</evidence>
<evidence type="ECO:0000313" key="5">
    <source>
        <dbReference type="Proteomes" id="UP001139493"/>
    </source>
</evidence>
<protein>
    <recommendedName>
        <fullName evidence="3">DUF6234 domain-containing protein</fullName>
    </recommendedName>
</protein>
<dbReference type="RefSeq" id="WP_253838647.1">
    <property type="nucleotide sequence ID" value="NZ_JAMTCS010000013.1"/>
</dbReference>
<keyword evidence="5" id="KW-1185">Reference proteome</keyword>
<keyword evidence="2" id="KW-0472">Membrane</keyword>
<feature type="transmembrane region" description="Helical" evidence="2">
    <location>
        <begin position="56"/>
        <end position="73"/>
    </location>
</feature>
<keyword evidence="2" id="KW-0812">Transmembrane</keyword>
<evidence type="ECO:0000256" key="1">
    <source>
        <dbReference type="SAM" id="MobiDB-lite"/>
    </source>
</evidence>
<comment type="caution">
    <text evidence="4">The sequence shown here is derived from an EMBL/GenBank/DDBJ whole genome shotgun (WGS) entry which is preliminary data.</text>
</comment>
<evidence type="ECO:0000259" key="3">
    <source>
        <dbReference type="Pfam" id="PF19747"/>
    </source>
</evidence>
<dbReference type="AlphaFoldDB" id="A0A9X2G3W6"/>
<gene>
    <name evidence="4" type="ORF">APR03_003975</name>
</gene>
<proteinExistence type="predicted"/>
<dbReference type="Pfam" id="PF19747">
    <property type="entry name" value="DUF6234"/>
    <property type="match status" value="1"/>
</dbReference>
<dbReference type="InterPro" id="IPR046201">
    <property type="entry name" value="DUF6234"/>
</dbReference>
<dbReference type="EMBL" id="JAMTCS010000013">
    <property type="protein sequence ID" value="MCP2266605.1"/>
    <property type="molecule type" value="Genomic_DNA"/>
</dbReference>
<feature type="transmembrane region" description="Helical" evidence="2">
    <location>
        <begin position="85"/>
        <end position="105"/>
    </location>
</feature>
<organism evidence="4 5">
    <name type="scientific">Promicromonospora thailandica</name>
    <dbReference type="NCBI Taxonomy" id="765201"/>
    <lineage>
        <taxon>Bacteria</taxon>
        <taxon>Bacillati</taxon>
        <taxon>Actinomycetota</taxon>
        <taxon>Actinomycetes</taxon>
        <taxon>Micrococcales</taxon>
        <taxon>Promicromonosporaceae</taxon>
        <taxon>Promicromonospora</taxon>
    </lineage>
</organism>
<sequence>MPTDRDDKRAADRPGVAGEALGSLFAALIGPLVLLVNLWSAYGFLTSTDPRPEHTATYLVVSALMVAGVAWTFHSARRRDARGFAYVWHTLVAVFALVAVTVLAVPHVDLGTVREPPPTERYVDDDPCYSGGDPCG</sequence>
<evidence type="ECO:0000256" key="2">
    <source>
        <dbReference type="SAM" id="Phobius"/>
    </source>
</evidence>
<dbReference type="Proteomes" id="UP001139493">
    <property type="component" value="Unassembled WGS sequence"/>
</dbReference>
<reference evidence="4" key="1">
    <citation type="submission" date="2022-06" db="EMBL/GenBank/DDBJ databases">
        <title>Genomic Encyclopedia of Archaeal and Bacterial Type Strains, Phase II (KMG-II): from individual species to whole genera.</title>
        <authorList>
            <person name="Goeker M."/>
        </authorList>
    </citation>
    <scope>NUCLEOTIDE SEQUENCE</scope>
    <source>
        <strain evidence="4">DSM 26652</strain>
    </source>
</reference>